<dbReference type="RefSeq" id="WP_377354532.1">
    <property type="nucleotide sequence ID" value="NZ_JBHTLQ010000057.1"/>
</dbReference>
<proteinExistence type="predicted"/>
<sequence length="168" mass="18812">MGSRRETGGESLRLPRMSRRAVLGGTSVVALVPQSALPVPITPTAPDDATRQCARWLHLNGRIERLQDRWAKLEAWLTREHGWLTLSPAEQQALPWSRELRDIDGCLDLLFEQREALLESLPTRSPNLTSVIARLAVVERLIWSHDHPEAYALIAGCLQDLKALTPQA</sequence>
<keyword evidence="1" id="KW-0067">ATP-binding</keyword>
<dbReference type="Proteomes" id="UP001597216">
    <property type="component" value="Unassembled WGS sequence"/>
</dbReference>
<evidence type="ECO:0000313" key="2">
    <source>
        <dbReference type="Proteomes" id="UP001597216"/>
    </source>
</evidence>
<evidence type="ECO:0000313" key="1">
    <source>
        <dbReference type="EMBL" id="MFD1192441.1"/>
    </source>
</evidence>
<organism evidence="1 2">
    <name type="scientific">Phenylobacterium conjunctum</name>
    <dbReference type="NCBI Taxonomy" id="1298959"/>
    <lineage>
        <taxon>Bacteria</taxon>
        <taxon>Pseudomonadati</taxon>
        <taxon>Pseudomonadota</taxon>
        <taxon>Alphaproteobacteria</taxon>
        <taxon>Caulobacterales</taxon>
        <taxon>Caulobacteraceae</taxon>
        <taxon>Phenylobacterium</taxon>
    </lineage>
</organism>
<name>A0ABW3T6E5_9CAUL</name>
<keyword evidence="2" id="KW-1185">Reference proteome</keyword>
<keyword evidence="1" id="KW-0347">Helicase</keyword>
<dbReference type="GO" id="GO:0004386">
    <property type="term" value="F:helicase activity"/>
    <property type="evidence" value="ECO:0007669"/>
    <property type="project" value="UniProtKB-KW"/>
</dbReference>
<keyword evidence="1" id="KW-0378">Hydrolase</keyword>
<reference evidence="2" key="1">
    <citation type="journal article" date="2019" name="Int. J. Syst. Evol. Microbiol.">
        <title>The Global Catalogue of Microorganisms (GCM) 10K type strain sequencing project: providing services to taxonomists for standard genome sequencing and annotation.</title>
        <authorList>
            <consortium name="The Broad Institute Genomics Platform"/>
            <consortium name="The Broad Institute Genome Sequencing Center for Infectious Disease"/>
            <person name="Wu L."/>
            <person name="Ma J."/>
        </authorList>
    </citation>
    <scope>NUCLEOTIDE SEQUENCE [LARGE SCALE GENOMIC DNA]</scope>
    <source>
        <strain evidence="2">CCUG 55074</strain>
    </source>
</reference>
<accession>A0ABW3T6E5</accession>
<dbReference type="EMBL" id="JBHTLQ010000057">
    <property type="protein sequence ID" value="MFD1192441.1"/>
    <property type="molecule type" value="Genomic_DNA"/>
</dbReference>
<gene>
    <name evidence="1" type="ORF">ACFQ27_17765</name>
</gene>
<keyword evidence="1" id="KW-0547">Nucleotide-binding</keyword>
<protein>
    <submittedName>
        <fullName evidence="1">Helicase</fullName>
    </submittedName>
</protein>
<comment type="caution">
    <text evidence="1">The sequence shown here is derived from an EMBL/GenBank/DDBJ whole genome shotgun (WGS) entry which is preliminary data.</text>
</comment>